<evidence type="ECO:0000313" key="1">
    <source>
        <dbReference type="EMBL" id="GBO40834.1"/>
    </source>
</evidence>
<dbReference type="Proteomes" id="UP000499080">
    <property type="component" value="Unassembled WGS sequence"/>
</dbReference>
<accession>A0A4Y2WW40</accession>
<gene>
    <name evidence="1" type="ORF">AVEN_126212_1</name>
</gene>
<keyword evidence="2" id="KW-1185">Reference proteome</keyword>
<sequence length="100" mass="11725">MHAKDQANVLHHSTFQTIHLGRSFTAAPFKTQNRPQRASPIPFSTYSPPAYTYRHRSHFSIYGPAVKMERLDINTSWISKLSTMPRQLSSDFRTDDRFWR</sequence>
<comment type="caution">
    <text evidence="1">The sequence shown here is derived from an EMBL/GenBank/DDBJ whole genome shotgun (WGS) entry which is preliminary data.</text>
</comment>
<organism evidence="1 2">
    <name type="scientific">Araneus ventricosus</name>
    <name type="common">Orbweaver spider</name>
    <name type="synonym">Epeira ventricosa</name>
    <dbReference type="NCBI Taxonomy" id="182803"/>
    <lineage>
        <taxon>Eukaryota</taxon>
        <taxon>Metazoa</taxon>
        <taxon>Ecdysozoa</taxon>
        <taxon>Arthropoda</taxon>
        <taxon>Chelicerata</taxon>
        <taxon>Arachnida</taxon>
        <taxon>Araneae</taxon>
        <taxon>Araneomorphae</taxon>
        <taxon>Entelegynae</taxon>
        <taxon>Araneoidea</taxon>
        <taxon>Araneidae</taxon>
        <taxon>Araneus</taxon>
    </lineage>
</organism>
<proteinExistence type="predicted"/>
<feature type="non-terminal residue" evidence="1">
    <location>
        <position position="100"/>
    </location>
</feature>
<dbReference type="AlphaFoldDB" id="A0A4Y2WW40"/>
<name>A0A4Y2WW40_ARAVE</name>
<protein>
    <submittedName>
        <fullName evidence="1">Uncharacterized protein</fullName>
    </submittedName>
</protein>
<dbReference type="EMBL" id="BGPR01066214">
    <property type="protein sequence ID" value="GBO40834.1"/>
    <property type="molecule type" value="Genomic_DNA"/>
</dbReference>
<reference evidence="1 2" key="1">
    <citation type="journal article" date="2019" name="Sci. Rep.">
        <title>Orb-weaving spider Araneus ventricosus genome elucidates the spidroin gene catalogue.</title>
        <authorList>
            <person name="Kono N."/>
            <person name="Nakamura H."/>
            <person name="Ohtoshi R."/>
            <person name="Moran D.A.P."/>
            <person name="Shinohara A."/>
            <person name="Yoshida Y."/>
            <person name="Fujiwara M."/>
            <person name="Mori M."/>
            <person name="Tomita M."/>
            <person name="Arakawa K."/>
        </authorList>
    </citation>
    <scope>NUCLEOTIDE SEQUENCE [LARGE SCALE GENOMIC DNA]</scope>
</reference>
<evidence type="ECO:0000313" key="2">
    <source>
        <dbReference type="Proteomes" id="UP000499080"/>
    </source>
</evidence>